<dbReference type="SFLD" id="SFLDS00029">
    <property type="entry name" value="Radical_SAM"/>
    <property type="match status" value="1"/>
</dbReference>
<dbReference type="InterPro" id="IPR051198">
    <property type="entry name" value="BchE-like"/>
</dbReference>
<protein>
    <submittedName>
        <fullName evidence="7">B12-binding domain-containing radical SAM protein</fullName>
    </submittedName>
</protein>
<keyword evidence="5" id="KW-0411">Iron-sulfur</keyword>
<accession>A0A5K7Z6N3</accession>
<keyword evidence="3" id="KW-0479">Metal-binding</keyword>
<dbReference type="InterPro" id="IPR034466">
    <property type="entry name" value="Methyltransferase_Class_B"/>
</dbReference>
<evidence type="ECO:0000259" key="6">
    <source>
        <dbReference type="PROSITE" id="PS51918"/>
    </source>
</evidence>
<evidence type="ECO:0000256" key="3">
    <source>
        <dbReference type="ARBA" id="ARBA00022723"/>
    </source>
</evidence>
<dbReference type="InterPro" id="IPR058240">
    <property type="entry name" value="rSAM_sf"/>
</dbReference>
<dbReference type="PANTHER" id="PTHR43409">
    <property type="entry name" value="ANAEROBIC MAGNESIUM-PROTOPORPHYRIN IX MONOMETHYL ESTER CYCLASE-RELATED"/>
    <property type="match status" value="1"/>
</dbReference>
<dbReference type="InterPro" id="IPR006158">
    <property type="entry name" value="Cobalamin-bd"/>
</dbReference>
<evidence type="ECO:0000256" key="1">
    <source>
        <dbReference type="ARBA" id="ARBA00001966"/>
    </source>
</evidence>
<gene>
    <name evidence="7" type="ORF">DSCW_27580</name>
</gene>
<sequence length="594" mass="67554">MPWLKNILLVYPEIPKNTYWSFEYSLRFINRSAALPPLGLITIAALLPKRFDLKLVDMNIEPLKQSDLEWADAVFVSAMIIQKDSLADIIRMCRKAGTPVVAGGPYPTASHEEIQGVDHFVLGEAEAVLPDFLADLENGIAGRVYRAKQKPDITHTVVPRFDLLKMNRYGSMAIQYSRGCPFNCEFCDIWIMYGNKPRLKSAESMVREIDALYRLGWRGSIFIVDDNFIGNKTRVKRELLPAIGQWEDENRFVFDFYTEASINMADDPELMDGMNAVGFGQVFVGIETPSKKSLSETGKRQNLKCDLLEAVRTIQQHGIEVTAGFILGFDSDTEDIFDRQIDFIQAAGIPKAMVGVLTALPGTKLYRRLEKDGRIVEGNLTGSNTHTMCTNVATTLPPDILKQGYKKVLGTLYDANLKNYFARCETLLARLQGTSYPRRPLRLYEIRALLKSIAIQPFTQYGWQYLKFVGRNLIRRPSLFAEAITHAVMGHHFYVITQETLKVDAVSSTLDDIYEKTRAYIGRQADLVKATSVLPRRKLYEGWAGCMAQFKRAKNVIDHVHKDFRADVVRHYYEMVSRTRSLFEDAERQLHVTD</sequence>
<dbReference type="InterPro" id="IPR006638">
    <property type="entry name" value="Elp3/MiaA/NifB-like_rSAM"/>
</dbReference>
<evidence type="ECO:0000313" key="8">
    <source>
        <dbReference type="Proteomes" id="UP000427769"/>
    </source>
</evidence>
<dbReference type="GO" id="GO:0031419">
    <property type="term" value="F:cobalamin binding"/>
    <property type="evidence" value="ECO:0007669"/>
    <property type="project" value="InterPro"/>
</dbReference>
<keyword evidence="4" id="KW-0408">Iron</keyword>
<dbReference type="CDD" id="cd02068">
    <property type="entry name" value="radical_SAM_B12_BD"/>
    <property type="match status" value="1"/>
</dbReference>
<evidence type="ECO:0000256" key="5">
    <source>
        <dbReference type="ARBA" id="ARBA00023014"/>
    </source>
</evidence>
<dbReference type="GO" id="GO:0003824">
    <property type="term" value="F:catalytic activity"/>
    <property type="evidence" value="ECO:0007669"/>
    <property type="project" value="InterPro"/>
</dbReference>
<dbReference type="GO" id="GO:0046872">
    <property type="term" value="F:metal ion binding"/>
    <property type="evidence" value="ECO:0007669"/>
    <property type="project" value="UniProtKB-KW"/>
</dbReference>
<dbReference type="SFLD" id="SFLDG01123">
    <property type="entry name" value="methyltransferase_(Class_B)"/>
    <property type="match status" value="1"/>
</dbReference>
<dbReference type="Pfam" id="PF13282">
    <property type="entry name" value="DUF4070"/>
    <property type="match status" value="1"/>
</dbReference>
<dbReference type="EMBL" id="AP021875">
    <property type="protein sequence ID" value="BBO75341.1"/>
    <property type="molecule type" value="Genomic_DNA"/>
</dbReference>
<dbReference type="SUPFAM" id="SSF102114">
    <property type="entry name" value="Radical SAM enzymes"/>
    <property type="match status" value="1"/>
</dbReference>
<organism evidence="7 8">
    <name type="scientific">Desulfosarcina widdelii</name>
    <dbReference type="NCBI Taxonomy" id="947919"/>
    <lineage>
        <taxon>Bacteria</taxon>
        <taxon>Pseudomonadati</taxon>
        <taxon>Thermodesulfobacteriota</taxon>
        <taxon>Desulfobacteria</taxon>
        <taxon>Desulfobacterales</taxon>
        <taxon>Desulfosarcinaceae</taxon>
        <taxon>Desulfosarcina</taxon>
    </lineage>
</organism>
<proteinExistence type="predicted"/>
<evidence type="ECO:0000256" key="2">
    <source>
        <dbReference type="ARBA" id="ARBA00022691"/>
    </source>
</evidence>
<dbReference type="Gene3D" id="3.80.30.20">
    <property type="entry name" value="tm_1862 like domain"/>
    <property type="match status" value="1"/>
</dbReference>
<dbReference type="Proteomes" id="UP000427769">
    <property type="component" value="Chromosome"/>
</dbReference>
<dbReference type="SFLD" id="SFLDG01082">
    <property type="entry name" value="B12-binding_domain_containing"/>
    <property type="match status" value="1"/>
</dbReference>
<dbReference type="OrthoDB" id="9804952at2"/>
<dbReference type="Pfam" id="PF02310">
    <property type="entry name" value="B12-binding"/>
    <property type="match status" value="1"/>
</dbReference>
<keyword evidence="8" id="KW-1185">Reference proteome</keyword>
<dbReference type="SFLD" id="SFLDF00303">
    <property type="entry name" value="hopanoid_C2-methyltransferase"/>
    <property type="match status" value="1"/>
</dbReference>
<keyword evidence="2" id="KW-0949">S-adenosyl-L-methionine</keyword>
<dbReference type="PANTHER" id="PTHR43409:SF3">
    <property type="entry name" value="HYPOTHETICAL METHYLTRANSFERASE"/>
    <property type="match status" value="1"/>
</dbReference>
<dbReference type="KEGG" id="dwd:DSCW_27580"/>
<dbReference type="InterPro" id="IPR007197">
    <property type="entry name" value="rSAM"/>
</dbReference>
<dbReference type="RefSeq" id="WP_155304269.1">
    <property type="nucleotide sequence ID" value="NZ_AP021875.1"/>
</dbReference>
<dbReference type="PROSITE" id="PS51918">
    <property type="entry name" value="RADICAL_SAM"/>
    <property type="match status" value="1"/>
</dbReference>
<dbReference type="Pfam" id="PF04055">
    <property type="entry name" value="Radical_SAM"/>
    <property type="match status" value="1"/>
</dbReference>
<feature type="domain" description="Radical SAM core" evidence="6">
    <location>
        <begin position="164"/>
        <end position="399"/>
    </location>
</feature>
<dbReference type="Gene3D" id="3.40.50.280">
    <property type="entry name" value="Cobalamin-binding domain"/>
    <property type="match status" value="1"/>
</dbReference>
<name>A0A5K7Z6N3_9BACT</name>
<evidence type="ECO:0000313" key="7">
    <source>
        <dbReference type="EMBL" id="BBO75341.1"/>
    </source>
</evidence>
<dbReference type="InterPro" id="IPR023404">
    <property type="entry name" value="rSAM_horseshoe"/>
</dbReference>
<comment type="cofactor">
    <cofactor evidence="1">
        <name>[4Fe-4S] cluster</name>
        <dbReference type="ChEBI" id="CHEBI:49883"/>
    </cofactor>
</comment>
<dbReference type="GO" id="GO:0051536">
    <property type="term" value="F:iron-sulfur cluster binding"/>
    <property type="evidence" value="ECO:0007669"/>
    <property type="project" value="UniProtKB-KW"/>
</dbReference>
<reference evidence="7 8" key="1">
    <citation type="submission" date="2019-11" db="EMBL/GenBank/DDBJ databases">
        <title>Comparative genomics of hydrocarbon-degrading Desulfosarcina strains.</title>
        <authorList>
            <person name="Watanabe M."/>
            <person name="Kojima H."/>
            <person name="Fukui M."/>
        </authorList>
    </citation>
    <scope>NUCLEOTIDE SEQUENCE [LARGE SCALE GENOMIC DNA]</scope>
    <source>
        <strain evidence="7 8">PP31</strain>
    </source>
</reference>
<dbReference type="InterPro" id="IPR034530">
    <property type="entry name" value="HpnP-like"/>
</dbReference>
<dbReference type="AlphaFoldDB" id="A0A5K7Z6N3"/>
<dbReference type="GO" id="GO:0005829">
    <property type="term" value="C:cytosol"/>
    <property type="evidence" value="ECO:0007669"/>
    <property type="project" value="TreeGrafter"/>
</dbReference>
<evidence type="ECO:0000256" key="4">
    <source>
        <dbReference type="ARBA" id="ARBA00023004"/>
    </source>
</evidence>
<dbReference type="InterPro" id="IPR025274">
    <property type="entry name" value="DUF4070"/>
</dbReference>
<dbReference type="SMART" id="SM00729">
    <property type="entry name" value="Elp3"/>
    <property type="match status" value="1"/>
</dbReference>
<dbReference type="CDD" id="cd01335">
    <property type="entry name" value="Radical_SAM"/>
    <property type="match status" value="1"/>
</dbReference>